<sequence>MDILETHRQVEKYEPLCHTTPTLRKLPLDQSQQVMNKILSDITGRLIIELGVDLLRYATYETLSHLHDASNPKELIDAYDYTIFEGIVVDIHTRAEHEEKGDFVGYKRWIEMSPKRVEIDSPQFCMWRKCDSRDDTPERNFDCPRLLKDEFLMYGFNGSTLNDFRWSVSPVVRNDGSIVTVAATDIPTGGAEDVGGRLSGIGVNPDLPNCQFGMVIVSEDEITDHDSILVVVFAVRNIEAFEQLTYQHKVGKYRHTCSVHRDMENQAPKFVYNKKFLITFTDGPPPPNVPSERIQALLTKINTTHDDKVVLDAEELDIVDAFANVDSFGATAEQGDPGPPPSNPPPSWNLELQEQLLSASVSQMPIELPRTSLHAAYMVVKQQRRDSHNLPQSLAMSLAGYKAQTTNKNPKEISDIDLKGFDQLITLKGVRGMKSKSDAIPLKRIVTSPPTTTEEEALGKTNQSIDLEISRKKQKQDVFRTYHGMSSLGFADNVSANWFLMGYRPLDHFLFETQMMAVAFSWGMEWKPEELGKSCIEIGPAYSWDRMKEHEPHAEICLGILIVFDRLGMEKSLPQMCFNYRTNLELAKQDSEPHVSPEVLT</sequence>
<reference evidence="2 3" key="1">
    <citation type="journal article" date="2018" name="Sci. Rep.">
        <title>Comparative genomics provides insights into the lifestyle and reveals functional heterogeneity of dark septate endophytic fungi.</title>
        <authorList>
            <person name="Knapp D.G."/>
            <person name="Nemeth J.B."/>
            <person name="Barry K."/>
            <person name="Hainaut M."/>
            <person name="Henrissat B."/>
            <person name="Johnson J."/>
            <person name="Kuo A."/>
            <person name="Lim J.H.P."/>
            <person name="Lipzen A."/>
            <person name="Nolan M."/>
            <person name="Ohm R.A."/>
            <person name="Tamas L."/>
            <person name="Grigoriev I.V."/>
            <person name="Spatafora J.W."/>
            <person name="Nagy L.G."/>
            <person name="Kovacs G.M."/>
        </authorList>
    </citation>
    <scope>NUCLEOTIDE SEQUENCE [LARGE SCALE GENOMIC DNA]</scope>
    <source>
        <strain evidence="2 3">DSE2036</strain>
    </source>
</reference>
<evidence type="ECO:0000313" key="2">
    <source>
        <dbReference type="EMBL" id="PVH97112.1"/>
    </source>
</evidence>
<organism evidence="2 3">
    <name type="scientific">Periconia macrospinosa</name>
    <dbReference type="NCBI Taxonomy" id="97972"/>
    <lineage>
        <taxon>Eukaryota</taxon>
        <taxon>Fungi</taxon>
        <taxon>Dikarya</taxon>
        <taxon>Ascomycota</taxon>
        <taxon>Pezizomycotina</taxon>
        <taxon>Dothideomycetes</taxon>
        <taxon>Pleosporomycetidae</taxon>
        <taxon>Pleosporales</taxon>
        <taxon>Massarineae</taxon>
        <taxon>Periconiaceae</taxon>
        <taxon>Periconia</taxon>
    </lineage>
</organism>
<keyword evidence="3" id="KW-1185">Reference proteome</keyword>
<feature type="compositionally biased region" description="Pro residues" evidence="1">
    <location>
        <begin position="337"/>
        <end position="347"/>
    </location>
</feature>
<evidence type="ECO:0000256" key="1">
    <source>
        <dbReference type="SAM" id="MobiDB-lite"/>
    </source>
</evidence>
<proteinExistence type="predicted"/>
<evidence type="ECO:0000313" key="3">
    <source>
        <dbReference type="Proteomes" id="UP000244855"/>
    </source>
</evidence>
<dbReference type="EMBL" id="KZ805445">
    <property type="protein sequence ID" value="PVH97112.1"/>
    <property type="molecule type" value="Genomic_DNA"/>
</dbReference>
<dbReference type="AlphaFoldDB" id="A0A2V1DG64"/>
<gene>
    <name evidence="2" type="ORF">DM02DRAFT_685881</name>
</gene>
<accession>A0A2V1DG64</accession>
<feature type="region of interest" description="Disordered" evidence="1">
    <location>
        <begin position="329"/>
        <end position="348"/>
    </location>
</feature>
<dbReference type="Proteomes" id="UP000244855">
    <property type="component" value="Unassembled WGS sequence"/>
</dbReference>
<protein>
    <submittedName>
        <fullName evidence="2">Uncharacterized protein</fullName>
    </submittedName>
</protein>
<name>A0A2V1DG64_9PLEO</name>